<name>A0A8X6VBQ1_TRICX</name>
<proteinExistence type="predicted"/>
<gene>
    <name evidence="1" type="ORF">TNCV_3525651</name>
</gene>
<evidence type="ECO:0000313" key="2">
    <source>
        <dbReference type="Proteomes" id="UP000887159"/>
    </source>
</evidence>
<dbReference type="AlphaFoldDB" id="A0A8X6VBQ1"/>
<dbReference type="Proteomes" id="UP000887159">
    <property type="component" value="Unassembled WGS sequence"/>
</dbReference>
<protein>
    <submittedName>
        <fullName evidence="1">Uncharacterized protein</fullName>
    </submittedName>
</protein>
<sequence length="99" mass="11037">MTRNLETRQTCIISSNCHGSTNQFGYELFKCTIIDRSSFKPHAHSCYVVDFTAQSLKPNLGTVNGLLMTGNMLIRLTSLVSNYMKRINALGFGDSLMNP</sequence>
<accession>A0A8X6VBQ1</accession>
<reference evidence="1" key="1">
    <citation type="submission" date="2020-08" db="EMBL/GenBank/DDBJ databases">
        <title>Multicomponent nature underlies the extraordinary mechanical properties of spider dragline silk.</title>
        <authorList>
            <person name="Kono N."/>
            <person name="Nakamura H."/>
            <person name="Mori M."/>
            <person name="Yoshida Y."/>
            <person name="Ohtoshi R."/>
            <person name="Malay A.D."/>
            <person name="Moran D.A.P."/>
            <person name="Tomita M."/>
            <person name="Numata K."/>
            <person name="Arakawa K."/>
        </authorList>
    </citation>
    <scope>NUCLEOTIDE SEQUENCE</scope>
</reference>
<dbReference type="EMBL" id="BMAU01021261">
    <property type="protein sequence ID" value="GFY06709.1"/>
    <property type="molecule type" value="Genomic_DNA"/>
</dbReference>
<evidence type="ECO:0000313" key="1">
    <source>
        <dbReference type="EMBL" id="GFY06709.1"/>
    </source>
</evidence>
<keyword evidence="2" id="KW-1185">Reference proteome</keyword>
<comment type="caution">
    <text evidence="1">The sequence shown here is derived from an EMBL/GenBank/DDBJ whole genome shotgun (WGS) entry which is preliminary data.</text>
</comment>
<organism evidence="1 2">
    <name type="scientific">Trichonephila clavipes</name>
    <name type="common">Golden silk orbweaver</name>
    <name type="synonym">Nephila clavipes</name>
    <dbReference type="NCBI Taxonomy" id="2585209"/>
    <lineage>
        <taxon>Eukaryota</taxon>
        <taxon>Metazoa</taxon>
        <taxon>Ecdysozoa</taxon>
        <taxon>Arthropoda</taxon>
        <taxon>Chelicerata</taxon>
        <taxon>Arachnida</taxon>
        <taxon>Araneae</taxon>
        <taxon>Araneomorphae</taxon>
        <taxon>Entelegynae</taxon>
        <taxon>Araneoidea</taxon>
        <taxon>Nephilidae</taxon>
        <taxon>Trichonephila</taxon>
    </lineage>
</organism>